<gene>
    <name evidence="4" type="ORF">E1B00_07270</name>
</gene>
<comment type="caution">
    <text evidence="4">The sequence shown here is derived from an EMBL/GenBank/DDBJ whole genome shotgun (WGS) entry which is preliminary data.</text>
</comment>
<accession>A0A5C4RWJ3</accession>
<evidence type="ECO:0000256" key="2">
    <source>
        <dbReference type="ARBA" id="ARBA00023315"/>
    </source>
</evidence>
<organism evidence="4 5">
    <name type="scientific">Arenimonas terrae</name>
    <dbReference type="NCBI Taxonomy" id="2546226"/>
    <lineage>
        <taxon>Bacteria</taxon>
        <taxon>Pseudomonadati</taxon>
        <taxon>Pseudomonadota</taxon>
        <taxon>Gammaproteobacteria</taxon>
        <taxon>Lysobacterales</taxon>
        <taxon>Lysobacteraceae</taxon>
        <taxon>Arenimonas</taxon>
    </lineage>
</organism>
<dbReference type="GO" id="GO:0016747">
    <property type="term" value="F:acyltransferase activity, transferring groups other than amino-acyl groups"/>
    <property type="evidence" value="ECO:0007669"/>
    <property type="project" value="InterPro"/>
</dbReference>
<dbReference type="EMBL" id="SMDR01000001">
    <property type="protein sequence ID" value="TNJ35540.1"/>
    <property type="molecule type" value="Genomic_DNA"/>
</dbReference>
<dbReference type="PANTHER" id="PTHR43877">
    <property type="entry name" value="AMINOALKYLPHOSPHONATE N-ACETYLTRANSFERASE-RELATED-RELATED"/>
    <property type="match status" value="1"/>
</dbReference>
<protein>
    <submittedName>
        <fullName evidence="4">GNAT family N-acetyltransferase</fullName>
    </submittedName>
</protein>
<keyword evidence="1 4" id="KW-0808">Transferase</keyword>
<dbReference type="InterPro" id="IPR016181">
    <property type="entry name" value="Acyl_CoA_acyltransferase"/>
</dbReference>
<dbReference type="Proteomes" id="UP000305760">
    <property type="component" value="Unassembled WGS sequence"/>
</dbReference>
<proteinExistence type="predicted"/>
<dbReference type="InterPro" id="IPR050832">
    <property type="entry name" value="Bact_Acetyltransf"/>
</dbReference>
<dbReference type="CDD" id="cd04301">
    <property type="entry name" value="NAT_SF"/>
    <property type="match status" value="1"/>
</dbReference>
<evidence type="ECO:0000313" key="4">
    <source>
        <dbReference type="EMBL" id="TNJ35540.1"/>
    </source>
</evidence>
<dbReference type="RefSeq" id="WP_139447084.1">
    <property type="nucleotide sequence ID" value="NZ_SMDR01000001.1"/>
</dbReference>
<name>A0A5C4RWJ3_9GAMM</name>
<keyword evidence="5" id="KW-1185">Reference proteome</keyword>
<dbReference type="Gene3D" id="3.40.630.30">
    <property type="match status" value="1"/>
</dbReference>
<dbReference type="PROSITE" id="PS51186">
    <property type="entry name" value="GNAT"/>
    <property type="match status" value="1"/>
</dbReference>
<evidence type="ECO:0000313" key="5">
    <source>
        <dbReference type="Proteomes" id="UP000305760"/>
    </source>
</evidence>
<dbReference type="InterPro" id="IPR000182">
    <property type="entry name" value="GNAT_dom"/>
</dbReference>
<evidence type="ECO:0000256" key="1">
    <source>
        <dbReference type="ARBA" id="ARBA00022679"/>
    </source>
</evidence>
<dbReference type="AlphaFoldDB" id="A0A5C4RWJ3"/>
<evidence type="ECO:0000259" key="3">
    <source>
        <dbReference type="PROSITE" id="PS51186"/>
    </source>
</evidence>
<sequence>MDIRYLADHPGHVPALARWHHAQWGHLYDDWTLDVAEAELRDHATRRVMPTTLIALEGDQLLGSVSLVEEDAPELRDHGDAWLASLYVRPEARGRGLGALLTRALVAFAADQGIERLWLFTPEHEHFYRQLGWRSDGTATLRGTPVHLMDILPA</sequence>
<keyword evidence="2" id="KW-0012">Acyltransferase</keyword>
<dbReference type="OrthoDB" id="7678938at2"/>
<reference evidence="4 5" key="1">
    <citation type="submission" date="2019-03" db="EMBL/GenBank/DDBJ databases">
        <title>Arenimonas daejeonensis sp. nov., isolated from compost.</title>
        <authorList>
            <person name="Jeon C.O."/>
        </authorList>
    </citation>
    <scope>NUCLEOTIDE SEQUENCE [LARGE SCALE GENOMIC DNA]</scope>
    <source>
        <strain evidence="4 5">R29</strain>
    </source>
</reference>
<dbReference type="SUPFAM" id="SSF55729">
    <property type="entry name" value="Acyl-CoA N-acyltransferases (Nat)"/>
    <property type="match status" value="1"/>
</dbReference>
<feature type="domain" description="N-acetyltransferase" evidence="3">
    <location>
        <begin position="1"/>
        <end position="154"/>
    </location>
</feature>
<dbReference type="Pfam" id="PF00583">
    <property type="entry name" value="Acetyltransf_1"/>
    <property type="match status" value="1"/>
</dbReference>